<evidence type="ECO:0000313" key="2">
    <source>
        <dbReference type="EMBL" id="QAY16118.1"/>
    </source>
</evidence>
<keyword evidence="2" id="KW-0378">Hydrolase</keyword>
<dbReference type="Proteomes" id="UP000289206">
    <property type="component" value="Segment"/>
</dbReference>
<evidence type="ECO:0000313" key="3">
    <source>
        <dbReference type="Proteomes" id="UP000289206"/>
    </source>
</evidence>
<organism evidence="2 3">
    <name type="scientific">Arthrobacter phage Sonali</name>
    <dbReference type="NCBI Taxonomy" id="2510495"/>
    <lineage>
        <taxon>Viruses</taxon>
        <taxon>Duplodnaviria</taxon>
        <taxon>Heunggongvirae</taxon>
        <taxon>Uroviricota</taxon>
        <taxon>Caudoviricetes</taxon>
        <taxon>Sonalivirus</taxon>
        <taxon>Sonalivirus sonali</taxon>
    </lineage>
</organism>
<sequence>MTEERYVLGIAYPADRVDGHGEYMTQETVQKAAWGYLQHGQIGLHHADGTVGHATVVESYIYRGPDWKQTAADGSEQIVKSGDWLVGAVFDEPTWALIKSGQFNGWSIQGLASRRPATEEKPE</sequence>
<accession>A0A411CQB9</accession>
<dbReference type="KEGG" id="vg:55011097"/>
<reference evidence="2 3" key="1">
    <citation type="submission" date="2019-01" db="EMBL/GenBank/DDBJ databases">
        <authorList>
            <person name="Adair T.L."/>
            <person name="Lucas L.G."/>
            <person name="Young A.M."/>
            <person name="Antrich S.C."/>
            <person name="Baird A.G."/>
            <person name="Dunn E.L."/>
            <person name="Fernandes B.I."/>
            <person name="Fraley E.G."/>
            <person name="Ghanem A.X."/>
            <person name="Gilbert M.G."/>
            <person name="Morris T.B."/>
            <person name="Nortch B.D."/>
            <person name="Overcash M.E."/>
            <person name="Pavleszek K.E."/>
            <person name="Pellegrini L.I.O."/>
            <person name="Pham L.T."/>
            <person name="Rule L.S."/>
            <person name="Schultz E.M."/>
            <person name="Smith J."/>
            <person name="Thong B.J."/>
            <person name="Turner H.A."/>
            <person name="Walker G."/>
            <person name="Whitaker Z.J."/>
            <person name="Wilsey R.N."/>
            <person name="Yanney R.L."/>
            <person name="Klyczek K."/>
            <person name="Garlena R.A."/>
            <person name="Russell D.A."/>
            <person name="Pope W.H."/>
            <person name="Jacobs-Sera D."/>
            <person name="Hatfull G.F."/>
        </authorList>
    </citation>
    <scope>NUCLEOTIDE SEQUENCE [LARGE SCALE GENOMIC DNA]</scope>
</reference>
<dbReference type="Pfam" id="PF14550">
    <property type="entry name" value="Peptidase_S78_2"/>
    <property type="match status" value="1"/>
</dbReference>
<feature type="domain" description="Phage-like element PBSX protein XkdF" evidence="1">
    <location>
        <begin position="3"/>
        <end position="113"/>
    </location>
</feature>
<dbReference type="GO" id="GO:0008233">
    <property type="term" value="F:peptidase activity"/>
    <property type="evidence" value="ECO:0007669"/>
    <property type="project" value="UniProtKB-KW"/>
</dbReference>
<dbReference type="GO" id="GO:0006508">
    <property type="term" value="P:proteolysis"/>
    <property type="evidence" value="ECO:0007669"/>
    <property type="project" value="UniProtKB-KW"/>
</dbReference>
<dbReference type="EMBL" id="MK411746">
    <property type="protein sequence ID" value="QAY16118.1"/>
    <property type="molecule type" value="Genomic_DNA"/>
</dbReference>
<gene>
    <name evidence="2" type="primary">5</name>
    <name evidence="2" type="ORF">SEA_SONALI_5</name>
</gene>
<protein>
    <submittedName>
        <fullName evidence="2">Capsid maturation protease</fullName>
    </submittedName>
</protein>
<keyword evidence="3" id="KW-1185">Reference proteome</keyword>
<dbReference type="RefSeq" id="YP_009819678.1">
    <property type="nucleotide sequence ID" value="NC_048152.1"/>
</dbReference>
<name>A0A411CQB9_9CAUD</name>
<evidence type="ECO:0000259" key="1">
    <source>
        <dbReference type="Pfam" id="PF14550"/>
    </source>
</evidence>
<dbReference type="GeneID" id="55011097"/>
<keyword evidence="2" id="KW-0645">Protease</keyword>
<dbReference type="InterPro" id="IPR027924">
    <property type="entry name" value="XkdF"/>
</dbReference>
<proteinExistence type="predicted"/>